<keyword evidence="1" id="KW-0472">Membrane</keyword>
<name>A0A1F5ZTQ9_9BACT</name>
<dbReference type="AlphaFoldDB" id="A0A1F5ZTQ9"/>
<sequence length="170" mass="19143">MKILKISLGILIVLSAVELIYYFTLVNPIKSLISRDKSEVKKSISSVGDEVLIGDIVDYFRSKTIKPGISYVLNEEIDGYLTKAEINEEKGRKFVSVGISTSLENGENLNNFFRSLENADSLFFRINANGEKQIIDPADVKPGVRVKQYIRKTLPESDILKESNEIQILE</sequence>
<feature type="transmembrane region" description="Helical" evidence="1">
    <location>
        <begin position="6"/>
        <end position="25"/>
    </location>
</feature>
<protein>
    <submittedName>
        <fullName evidence="2">Uncharacterized protein</fullName>
    </submittedName>
</protein>
<keyword evidence="1" id="KW-1133">Transmembrane helix</keyword>
<proteinExistence type="predicted"/>
<dbReference type="EMBL" id="MFJM01000068">
    <property type="protein sequence ID" value="OGG15866.1"/>
    <property type="molecule type" value="Genomic_DNA"/>
</dbReference>
<dbReference type="Proteomes" id="UP000176253">
    <property type="component" value="Unassembled WGS sequence"/>
</dbReference>
<keyword evidence="1" id="KW-0812">Transmembrane</keyword>
<evidence type="ECO:0000313" key="3">
    <source>
        <dbReference type="Proteomes" id="UP000176253"/>
    </source>
</evidence>
<gene>
    <name evidence="2" type="ORF">A3D78_05930</name>
</gene>
<reference evidence="2 3" key="1">
    <citation type="journal article" date="2016" name="Nat. Commun.">
        <title>Thousands of microbial genomes shed light on interconnected biogeochemical processes in an aquifer system.</title>
        <authorList>
            <person name="Anantharaman K."/>
            <person name="Brown C.T."/>
            <person name="Hug L.A."/>
            <person name="Sharon I."/>
            <person name="Castelle C.J."/>
            <person name="Probst A.J."/>
            <person name="Thomas B.C."/>
            <person name="Singh A."/>
            <person name="Wilkins M.J."/>
            <person name="Karaoz U."/>
            <person name="Brodie E.L."/>
            <person name="Williams K.H."/>
            <person name="Hubbard S.S."/>
            <person name="Banfield J.F."/>
        </authorList>
    </citation>
    <scope>NUCLEOTIDE SEQUENCE [LARGE SCALE GENOMIC DNA]</scope>
</reference>
<evidence type="ECO:0000313" key="2">
    <source>
        <dbReference type="EMBL" id="OGG15866.1"/>
    </source>
</evidence>
<evidence type="ECO:0000256" key="1">
    <source>
        <dbReference type="SAM" id="Phobius"/>
    </source>
</evidence>
<comment type="caution">
    <text evidence="2">The sequence shown here is derived from an EMBL/GenBank/DDBJ whole genome shotgun (WGS) entry which is preliminary data.</text>
</comment>
<organism evidence="2 3">
    <name type="scientific">Candidatus Gottesmanbacteria bacterium RIFCSPHIGHO2_02_FULL_39_14</name>
    <dbReference type="NCBI Taxonomy" id="1798383"/>
    <lineage>
        <taxon>Bacteria</taxon>
        <taxon>Candidatus Gottesmaniibacteriota</taxon>
    </lineage>
</organism>
<accession>A0A1F5ZTQ9</accession>